<dbReference type="InterPro" id="IPR029063">
    <property type="entry name" value="SAM-dependent_MTases_sf"/>
</dbReference>
<dbReference type="EMBL" id="CAJVPD010000133">
    <property type="protein sequence ID" value="CAG8352070.1"/>
    <property type="molecule type" value="Genomic_DNA"/>
</dbReference>
<organism evidence="1 2">
    <name type="scientific">Penicillium salamii</name>
    <dbReference type="NCBI Taxonomy" id="1612424"/>
    <lineage>
        <taxon>Eukaryota</taxon>
        <taxon>Fungi</taxon>
        <taxon>Dikarya</taxon>
        <taxon>Ascomycota</taxon>
        <taxon>Pezizomycotina</taxon>
        <taxon>Eurotiomycetes</taxon>
        <taxon>Eurotiomycetidae</taxon>
        <taxon>Eurotiales</taxon>
        <taxon>Aspergillaceae</taxon>
        <taxon>Penicillium</taxon>
    </lineage>
</organism>
<dbReference type="Gene3D" id="3.40.50.150">
    <property type="entry name" value="Vaccinia Virus protein VP39"/>
    <property type="match status" value="1"/>
</dbReference>
<dbReference type="PANTHER" id="PTHR43861">
    <property type="entry name" value="TRANS-ACONITATE 2-METHYLTRANSFERASE-RELATED"/>
    <property type="match status" value="1"/>
</dbReference>
<evidence type="ECO:0008006" key="3">
    <source>
        <dbReference type="Google" id="ProtNLM"/>
    </source>
</evidence>
<dbReference type="CDD" id="cd02440">
    <property type="entry name" value="AdoMet_MTases"/>
    <property type="match status" value="1"/>
</dbReference>
<dbReference type="SUPFAM" id="SSF53335">
    <property type="entry name" value="S-adenosyl-L-methionine-dependent methyltransferases"/>
    <property type="match status" value="1"/>
</dbReference>
<gene>
    <name evidence="1" type="ORF">PSALAMII_LOCUS3099</name>
</gene>
<dbReference type="Proteomes" id="UP001152592">
    <property type="component" value="Unassembled WGS sequence"/>
</dbReference>
<dbReference type="AlphaFoldDB" id="A0A9W4IVD4"/>
<evidence type="ECO:0000313" key="2">
    <source>
        <dbReference type="Proteomes" id="UP001152592"/>
    </source>
</evidence>
<dbReference type="OrthoDB" id="6418713at2759"/>
<sequence>MSPRFPYYISPQKFDLPRSITAIAMSDFTEANRKYFDNLAATYKGRFADASRMLASQTVQHRDWISERWTDTEAGKNKEVKMLEYACGPGVVSMSLAPFVTQIVGIDVSDNMITEFNQNASSLGLANKAVGYKADLLAENAPTQEIESACANLDMVTVSMALHHFEHPDTALKRLAERLNKGGVCYIIDLVAHTDAHGHDHEHKKHKHDFAQAAHTIKTHGFSCEDMQELFEGAGLTGYKYEVLPEPLTFNMEERSFSKTVFVARAQRA</sequence>
<proteinExistence type="predicted"/>
<comment type="caution">
    <text evidence="1">The sequence shown here is derived from an EMBL/GenBank/DDBJ whole genome shotgun (WGS) entry which is preliminary data.</text>
</comment>
<name>A0A9W4IVD4_9EURO</name>
<evidence type="ECO:0000313" key="1">
    <source>
        <dbReference type="EMBL" id="CAG8352070.1"/>
    </source>
</evidence>
<dbReference type="Pfam" id="PF13489">
    <property type="entry name" value="Methyltransf_23"/>
    <property type="match status" value="1"/>
</dbReference>
<protein>
    <recommendedName>
        <fullName evidence="3">Methyltransferase domain-containing protein</fullName>
    </recommendedName>
</protein>
<accession>A0A9W4IVD4</accession>
<reference evidence="1" key="1">
    <citation type="submission" date="2021-07" db="EMBL/GenBank/DDBJ databases">
        <authorList>
            <person name="Branca A.L. A."/>
        </authorList>
    </citation>
    <scope>NUCLEOTIDE SEQUENCE</scope>
</reference>